<reference evidence="4" key="1">
    <citation type="submission" date="2017-10" db="EMBL/GenBank/DDBJ databases">
        <title>Rapid genome shrinkage in a self-fertile nematode reveals novel sperm competition proteins.</title>
        <authorList>
            <person name="Yin D."/>
            <person name="Schwarz E.M."/>
            <person name="Thomas C.G."/>
            <person name="Felde R.L."/>
            <person name="Korf I.F."/>
            <person name="Cutter A.D."/>
            <person name="Schartner C.M."/>
            <person name="Ralston E.J."/>
            <person name="Meyer B.J."/>
            <person name="Haag E.S."/>
        </authorList>
    </citation>
    <scope>NUCLEOTIDE SEQUENCE [LARGE SCALE GENOMIC DNA]</scope>
    <source>
        <strain evidence="4">JU1422</strain>
    </source>
</reference>
<gene>
    <name evidence="3" type="primary">Cnig_chr_X.g24083</name>
    <name evidence="3" type="ORF">B9Z55_024083</name>
</gene>
<name>A0A2G5SSG7_9PELO</name>
<dbReference type="EMBL" id="PDUG01000006">
    <property type="protein sequence ID" value="PIC18054.1"/>
    <property type="molecule type" value="Genomic_DNA"/>
</dbReference>
<comment type="caution">
    <text evidence="3">The sequence shown here is derived from an EMBL/GenBank/DDBJ whole genome shotgun (WGS) entry which is preliminary data.</text>
</comment>
<evidence type="ECO:0000313" key="4">
    <source>
        <dbReference type="Proteomes" id="UP000230233"/>
    </source>
</evidence>
<proteinExistence type="predicted"/>
<evidence type="ECO:0000313" key="3">
    <source>
        <dbReference type="EMBL" id="PIC18054.1"/>
    </source>
</evidence>
<feature type="signal peptide" evidence="1">
    <location>
        <begin position="1"/>
        <end position="23"/>
    </location>
</feature>
<dbReference type="PANTHER" id="PTHR33940:SF1">
    <property type="entry name" value="APOLIPOPHORIN-RELATED"/>
    <property type="match status" value="1"/>
</dbReference>
<keyword evidence="1" id="KW-0732">Signal</keyword>
<dbReference type="PANTHER" id="PTHR33940">
    <property type="entry name" value="PROTEIN CBG13625"/>
    <property type="match status" value="1"/>
</dbReference>
<evidence type="ECO:0000259" key="2">
    <source>
        <dbReference type="Pfam" id="PF26530"/>
    </source>
</evidence>
<dbReference type="Proteomes" id="UP000230233">
    <property type="component" value="Chromosome X"/>
</dbReference>
<keyword evidence="4" id="KW-1185">Reference proteome</keyword>
<sequence>MMLISEFRSLAIFLILTVSSVSNQELNSPIRSRNGHAKNIPIPCDSYKLANLMITGLNDGISTRNASNFQHYFDTSFSFSGCMGHIYSKNDVVQKLAQLKRGINVVALVEKVECAEKKNMRLYLQVYGLAHSSFSAEVLAKPGFNKMLSGHITDCVIL</sequence>
<organism evidence="3 4">
    <name type="scientific">Caenorhabditis nigoni</name>
    <dbReference type="NCBI Taxonomy" id="1611254"/>
    <lineage>
        <taxon>Eukaryota</taxon>
        <taxon>Metazoa</taxon>
        <taxon>Ecdysozoa</taxon>
        <taxon>Nematoda</taxon>
        <taxon>Chromadorea</taxon>
        <taxon>Rhabditida</taxon>
        <taxon>Rhabditina</taxon>
        <taxon>Rhabditomorpha</taxon>
        <taxon>Rhabditoidea</taxon>
        <taxon>Rhabditidae</taxon>
        <taxon>Peloderinae</taxon>
        <taxon>Caenorhabditis</taxon>
    </lineage>
</organism>
<feature type="chain" id="PRO_5013882342" description="NTF2-like domain-containing protein" evidence="1">
    <location>
        <begin position="24"/>
        <end position="158"/>
    </location>
</feature>
<protein>
    <recommendedName>
        <fullName evidence="2">NTF2-like domain-containing protein</fullName>
    </recommendedName>
</protein>
<dbReference type="Pfam" id="PF26530">
    <property type="entry name" value="NTF2_3"/>
    <property type="match status" value="1"/>
</dbReference>
<feature type="domain" description="NTF2-like" evidence="2">
    <location>
        <begin position="50"/>
        <end position="155"/>
    </location>
</feature>
<dbReference type="InterPro" id="IPR058721">
    <property type="entry name" value="NTF2_3"/>
</dbReference>
<evidence type="ECO:0000256" key="1">
    <source>
        <dbReference type="SAM" id="SignalP"/>
    </source>
</evidence>
<dbReference type="AlphaFoldDB" id="A0A2G5SSG7"/>
<accession>A0A2G5SSG7</accession>